<sequence>MSRLVILFLLFSPLCLADTLRIGLPDSDYPPYHFMAGKEEGIVSDLLNRFAKQYGVSIDYFYVPEKRSQKMLDEGLLDGRIESVEWYVGQNQYYWSDALAMVEDVLVMPSGCHIPMIEQLAGYVLMARYGYTYPEFEHLFQSGDMHRENFYSEFEMLLALMDWEHNQRVAVISRDALTWYVARNNDFKKFTVSDYSVGKAPLQLQFAFDERGKETSKQFNDFLKNLKSSGEFAKIMNNYQ</sequence>
<dbReference type="SUPFAM" id="SSF53850">
    <property type="entry name" value="Periplasmic binding protein-like II"/>
    <property type="match status" value="1"/>
</dbReference>
<dbReference type="RefSeq" id="WP_074989649.1">
    <property type="nucleotide sequence ID" value="NZ_FPAZ01000018.1"/>
</dbReference>
<evidence type="ECO:0000256" key="2">
    <source>
        <dbReference type="ARBA" id="ARBA00022729"/>
    </source>
</evidence>
<evidence type="ECO:0000256" key="1">
    <source>
        <dbReference type="ARBA" id="ARBA00010333"/>
    </source>
</evidence>
<evidence type="ECO:0000313" key="5">
    <source>
        <dbReference type="EMBL" id="SFT94555.1"/>
    </source>
</evidence>
<accession>A0ABY1GS19</accession>
<keyword evidence="6" id="KW-1185">Reference proteome</keyword>
<comment type="similarity">
    <text evidence="1">Belongs to the bacterial solute-binding protein 3 family.</text>
</comment>
<protein>
    <submittedName>
        <fullName evidence="5">ABC-type amino acid transport substrate-binding protein</fullName>
    </submittedName>
</protein>
<dbReference type="Proteomes" id="UP000183805">
    <property type="component" value="Unassembled WGS sequence"/>
</dbReference>
<evidence type="ECO:0000256" key="3">
    <source>
        <dbReference type="SAM" id="SignalP"/>
    </source>
</evidence>
<feature type="domain" description="Solute-binding protein family 3/N-terminal" evidence="4">
    <location>
        <begin position="26"/>
        <end position="239"/>
    </location>
</feature>
<reference evidence="5 6" key="1">
    <citation type="submission" date="2016-10" db="EMBL/GenBank/DDBJ databases">
        <authorList>
            <person name="Varghese N."/>
            <person name="Submissions S."/>
        </authorList>
    </citation>
    <scope>NUCLEOTIDE SEQUENCE [LARGE SCALE GENOMIC DNA]</scope>
    <source>
        <strain evidence="5 6">CGMCC 1.8499</strain>
    </source>
</reference>
<dbReference type="PANTHER" id="PTHR35936:SF6">
    <property type="entry name" value="AMINO ACID ABC TRANSPORTER SUBSTRATE-BINDING PAAT FAMILY PROTEIN"/>
    <property type="match status" value="1"/>
</dbReference>
<dbReference type="EMBL" id="FPAZ01000018">
    <property type="protein sequence ID" value="SFT94555.1"/>
    <property type="molecule type" value="Genomic_DNA"/>
</dbReference>
<name>A0ABY1GS19_9GAMM</name>
<dbReference type="InterPro" id="IPR001638">
    <property type="entry name" value="Solute-binding_3/MltF_N"/>
</dbReference>
<feature type="chain" id="PRO_5047468101" evidence="3">
    <location>
        <begin position="18"/>
        <end position="240"/>
    </location>
</feature>
<comment type="caution">
    <text evidence="5">The sequence shown here is derived from an EMBL/GenBank/DDBJ whole genome shotgun (WGS) entry which is preliminary data.</text>
</comment>
<gene>
    <name evidence="5" type="ORF">SAMN04487854_11850</name>
</gene>
<dbReference type="PANTHER" id="PTHR35936">
    <property type="entry name" value="MEMBRANE-BOUND LYTIC MUREIN TRANSGLYCOSYLASE F"/>
    <property type="match status" value="1"/>
</dbReference>
<evidence type="ECO:0000313" key="6">
    <source>
        <dbReference type="Proteomes" id="UP000183805"/>
    </source>
</evidence>
<proteinExistence type="inferred from homology"/>
<organism evidence="5 6">
    <name type="scientific">Pseudoalteromonas lipolytica</name>
    <dbReference type="NCBI Taxonomy" id="570156"/>
    <lineage>
        <taxon>Bacteria</taxon>
        <taxon>Pseudomonadati</taxon>
        <taxon>Pseudomonadota</taxon>
        <taxon>Gammaproteobacteria</taxon>
        <taxon>Alteromonadales</taxon>
        <taxon>Pseudoalteromonadaceae</taxon>
        <taxon>Pseudoalteromonas</taxon>
    </lineage>
</organism>
<keyword evidence="2 3" id="KW-0732">Signal</keyword>
<dbReference type="Gene3D" id="3.40.190.10">
    <property type="entry name" value="Periplasmic binding protein-like II"/>
    <property type="match status" value="2"/>
</dbReference>
<dbReference type="Pfam" id="PF00497">
    <property type="entry name" value="SBP_bac_3"/>
    <property type="match status" value="1"/>
</dbReference>
<evidence type="ECO:0000259" key="4">
    <source>
        <dbReference type="Pfam" id="PF00497"/>
    </source>
</evidence>
<feature type="signal peptide" evidence="3">
    <location>
        <begin position="1"/>
        <end position="17"/>
    </location>
</feature>